<dbReference type="InterPro" id="IPR008715">
    <property type="entry name" value="SAM-MeTfrase_NodS-like"/>
</dbReference>
<evidence type="ECO:0008006" key="3">
    <source>
        <dbReference type="Google" id="ProtNLM"/>
    </source>
</evidence>
<reference evidence="1 2" key="1">
    <citation type="submission" date="2013-09" db="EMBL/GenBank/DDBJ databases">
        <title>Genome sequencing of Phaeobacter antarcticus sp. nov. SM1211.</title>
        <authorList>
            <person name="Zhang X.-Y."/>
            <person name="Liu C."/>
            <person name="Chen X.-L."/>
            <person name="Xie B.-B."/>
            <person name="Qin Q.-L."/>
            <person name="Rong J.-C."/>
            <person name="Zhang Y.-Z."/>
        </authorList>
    </citation>
    <scope>NUCLEOTIDE SEQUENCE [LARGE SCALE GENOMIC DNA]</scope>
    <source>
        <strain evidence="1 2">SM1211</strain>
    </source>
</reference>
<name>A0A2G8RBU6_9RHOB</name>
<sequence>MTVSSERLNAIYAATDDPWDFATSPYEQAKFQATREALSRSQYRASLEIGCGNGELARHLAPLCKRYTGIDAVGRAVLAAGRAVPSARFVQGFYPCPLPAGDFDLIVISEFLYFLGRDDIRALAKDLSARWPLAELLCVTYLGETDHTLQGIDALEVFTGTLAETHRFETRRSTDFYRIDIAQPEGHA</sequence>
<evidence type="ECO:0000313" key="2">
    <source>
        <dbReference type="Proteomes" id="UP000231259"/>
    </source>
</evidence>
<dbReference type="OrthoDB" id="116799at2"/>
<dbReference type="GO" id="GO:0008757">
    <property type="term" value="F:S-adenosylmethionine-dependent methyltransferase activity"/>
    <property type="evidence" value="ECO:0007669"/>
    <property type="project" value="InterPro"/>
</dbReference>
<dbReference type="Gene3D" id="3.40.50.150">
    <property type="entry name" value="Vaccinia Virus protein VP39"/>
    <property type="match status" value="1"/>
</dbReference>
<dbReference type="Proteomes" id="UP000231259">
    <property type="component" value="Unassembled WGS sequence"/>
</dbReference>
<evidence type="ECO:0000313" key="1">
    <source>
        <dbReference type="EMBL" id="PIL19046.1"/>
    </source>
</evidence>
<accession>A0A2G8RBU6</accession>
<dbReference type="Pfam" id="PF05401">
    <property type="entry name" value="NodS"/>
    <property type="match status" value="1"/>
</dbReference>
<dbReference type="GO" id="GO:0009312">
    <property type="term" value="P:oligosaccharide biosynthetic process"/>
    <property type="evidence" value="ECO:0007669"/>
    <property type="project" value="InterPro"/>
</dbReference>
<protein>
    <recommendedName>
        <fullName evidence="3">Methyltransferase domain-containing protein</fullName>
    </recommendedName>
</protein>
<dbReference type="AlphaFoldDB" id="A0A2G8RBU6"/>
<proteinExistence type="predicted"/>
<dbReference type="EMBL" id="AWWI01000115">
    <property type="protein sequence ID" value="PIL19046.1"/>
    <property type="molecule type" value="Genomic_DNA"/>
</dbReference>
<dbReference type="SUPFAM" id="SSF53335">
    <property type="entry name" value="S-adenosyl-L-methionine-dependent methyltransferases"/>
    <property type="match status" value="1"/>
</dbReference>
<keyword evidence="2" id="KW-1185">Reference proteome</keyword>
<comment type="caution">
    <text evidence="1">The sequence shown here is derived from an EMBL/GenBank/DDBJ whole genome shotgun (WGS) entry which is preliminary data.</text>
</comment>
<gene>
    <name evidence="1" type="ORF">P775_16520</name>
</gene>
<dbReference type="CDD" id="cd02440">
    <property type="entry name" value="AdoMet_MTases"/>
    <property type="match status" value="1"/>
</dbReference>
<dbReference type="RefSeq" id="WP_099911869.1">
    <property type="nucleotide sequence ID" value="NZ_AWWI01000115.1"/>
</dbReference>
<dbReference type="InterPro" id="IPR029063">
    <property type="entry name" value="SAM-dependent_MTases_sf"/>
</dbReference>
<organism evidence="1 2">
    <name type="scientific">Puniceibacterium antarcticum</name>
    <dbReference type="NCBI Taxonomy" id="1206336"/>
    <lineage>
        <taxon>Bacteria</taxon>
        <taxon>Pseudomonadati</taxon>
        <taxon>Pseudomonadota</taxon>
        <taxon>Alphaproteobacteria</taxon>
        <taxon>Rhodobacterales</taxon>
        <taxon>Paracoccaceae</taxon>
        <taxon>Puniceibacterium</taxon>
    </lineage>
</organism>